<evidence type="ECO:0000259" key="2">
    <source>
        <dbReference type="Pfam" id="PF03732"/>
    </source>
</evidence>
<feature type="compositionally biased region" description="Basic and acidic residues" evidence="1">
    <location>
        <begin position="87"/>
        <end position="99"/>
    </location>
</feature>
<reference evidence="3" key="1">
    <citation type="submission" date="2021-02" db="EMBL/GenBank/DDBJ databases">
        <authorList>
            <person name="Nowell W R."/>
        </authorList>
    </citation>
    <scope>NUCLEOTIDE SEQUENCE</scope>
</reference>
<protein>
    <recommendedName>
        <fullName evidence="2">Retrotransposon gag domain-containing protein</fullName>
    </recommendedName>
</protein>
<feature type="compositionally biased region" description="Low complexity" evidence="1">
    <location>
        <begin position="100"/>
        <end position="118"/>
    </location>
</feature>
<feature type="non-terminal residue" evidence="3">
    <location>
        <position position="242"/>
    </location>
</feature>
<feature type="domain" description="Retrotransposon gag" evidence="2">
    <location>
        <begin position="187"/>
        <end position="240"/>
    </location>
</feature>
<feature type="region of interest" description="Disordered" evidence="1">
    <location>
        <begin position="77"/>
        <end position="121"/>
    </location>
</feature>
<evidence type="ECO:0000256" key="1">
    <source>
        <dbReference type="SAM" id="MobiDB-lite"/>
    </source>
</evidence>
<organism evidence="3 4">
    <name type="scientific">Adineta ricciae</name>
    <name type="common">Rotifer</name>
    <dbReference type="NCBI Taxonomy" id="249248"/>
    <lineage>
        <taxon>Eukaryota</taxon>
        <taxon>Metazoa</taxon>
        <taxon>Spiralia</taxon>
        <taxon>Gnathifera</taxon>
        <taxon>Rotifera</taxon>
        <taxon>Eurotatoria</taxon>
        <taxon>Bdelloidea</taxon>
        <taxon>Adinetida</taxon>
        <taxon>Adinetidae</taxon>
        <taxon>Adineta</taxon>
    </lineage>
</organism>
<evidence type="ECO:0000313" key="4">
    <source>
        <dbReference type="Proteomes" id="UP000663828"/>
    </source>
</evidence>
<name>A0A815MNY4_ADIRI</name>
<proteinExistence type="predicted"/>
<gene>
    <name evidence="3" type="ORF">XAT740_LOCUS35396</name>
</gene>
<dbReference type="Pfam" id="PF03732">
    <property type="entry name" value="Retrotrans_gag"/>
    <property type="match status" value="1"/>
</dbReference>
<keyword evidence="4" id="KW-1185">Reference proteome</keyword>
<sequence>MEITNGSNEKVTVIHAVQRLSDANNTNNTRLADIEKKLEEMATSRSEESKQQWENITKDVRDLKLGLQKISQFITKFQDKEEEEEQARESRATTPRDESNPPINNNQNKQQPITNPTNLNDINMYNTASSITRIPPTTHTIVIPPTSAIPTFSGNSTENPRQFLIRVQEYTETINHWDNQSLLNGISQFLRGAALEWYCQLRISHRRPQTWIEFTNLFLNQFNSPVRRARQEQLWKECRQEE</sequence>
<evidence type="ECO:0000313" key="3">
    <source>
        <dbReference type="EMBL" id="CAF1424077.1"/>
    </source>
</evidence>
<dbReference type="InterPro" id="IPR005162">
    <property type="entry name" value="Retrotrans_gag_dom"/>
</dbReference>
<accession>A0A815MNY4</accession>
<dbReference type="Proteomes" id="UP000663828">
    <property type="component" value="Unassembled WGS sequence"/>
</dbReference>
<dbReference type="EMBL" id="CAJNOR010003542">
    <property type="protein sequence ID" value="CAF1424077.1"/>
    <property type="molecule type" value="Genomic_DNA"/>
</dbReference>
<dbReference type="AlphaFoldDB" id="A0A815MNY4"/>
<comment type="caution">
    <text evidence="3">The sequence shown here is derived from an EMBL/GenBank/DDBJ whole genome shotgun (WGS) entry which is preliminary data.</text>
</comment>